<reference evidence="1 2" key="1">
    <citation type="journal article" date="2021" name="Front. Microbiol.">
        <title>Bacterial Transformation of Aromatic Monomers in Softwood Black Liquor.</title>
        <authorList>
            <person name="Navas L.E."/>
            <person name="Dexter G."/>
            <person name="Liu J."/>
            <person name="Levy-Booth D."/>
            <person name="Cho M."/>
            <person name="Jang S.K."/>
            <person name="Mansfield S.D."/>
            <person name="Renneckar S."/>
            <person name="Mohn W.W."/>
            <person name="Eltis L.D."/>
        </authorList>
    </citation>
    <scope>NUCLEOTIDE SEQUENCE [LARGE SCALE GENOMIC DNA]</scope>
    <source>
        <strain evidence="1 2">GD02</strain>
    </source>
</reference>
<name>A0AA47ADV6_RHORH</name>
<dbReference type="AlphaFoldDB" id="A0AA47ADV6"/>
<dbReference type="EMBL" id="CP083975">
    <property type="protein sequence ID" value="UZF47870.1"/>
    <property type="molecule type" value="Genomic_DNA"/>
</dbReference>
<evidence type="ECO:0008006" key="3">
    <source>
        <dbReference type="Google" id="ProtNLM"/>
    </source>
</evidence>
<protein>
    <recommendedName>
        <fullName evidence="3">MaoC-like domain-containing protein</fullName>
    </recommendedName>
</protein>
<organism evidence="1 2">
    <name type="scientific">Rhodococcus rhodochrous</name>
    <dbReference type="NCBI Taxonomy" id="1829"/>
    <lineage>
        <taxon>Bacteria</taxon>
        <taxon>Bacillati</taxon>
        <taxon>Actinomycetota</taxon>
        <taxon>Actinomycetes</taxon>
        <taxon>Mycobacteriales</taxon>
        <taxon>Nocardiaceae</taxon>
        <taxon>Rhodococcus</taxon>
    </lineage>
</organism>
<keyword evidence="1" id="KW-0614">Plasmid</keyword>
<evidence type="ECO:0000313" key="2">
    <source>
        <dbReference type="Proteomes" id="UP001162740"/>
    </source>
</evidence>
<dbReference type="Proteomes" id="UP001162740">
    <property type="component" value="Plasmid pGD02.2.1"/>
</dbReference>
<dbReference type="InterPro" id="IPR029069">
    <property type="entry name" value="HotDog_dom_sf"/>
</dbReference>
<accession>A0AA47ADV6</accession>
<geneLocation type="plasmid" evidence="1 2">
    <name>pGD02.2.1</name>
</geneLocation>
<dbReference type="Gene3D" id="3.10.129.10">
    <property type="entry name" value="Hotdog Thioesterase"/>
    <property type="match status" value="1"/>
</dbReference>
<evidence type="ECO:0000313" key="1">
    <source>
        <dbReference type="EMBL" id="UZF47870.1"/>
    </source>
</evidence>
<proteinExistence type="predicted"/>
<sequence>MTVRPRIPWDEVVVGNKLEPFTFDVTYSTLAKDVVGTRDLYRIHHDPPFAQENGAPNIFLNTMWYQGLIGRVVTEWGGYESFLRKMSIKINSHGCPGDTLRVGATVVGRERVEDRLLVALDLTIDNGRRADAVVSSVKVELV</sequence>
<dbReference type="RefSeq" id="WP_085470784.1">
    <property type="nucleotide sequence ID" value="NZ_CP083975.1"/>
</dbReference>
<gene>
    <name evidence="1" type="ORF">KUM34_025960</name>
</gene>
<dbReference type="SUPFAM" id="SSF54637">
    <property type="entry name" value="Thioesterase/thiol ester dehydrase-isomerase"/>
    <property type="match status" value="1"/>
</dbReference>